<evidence type="ECO:0000313" key="4">
    <source>
        <dbReference type="Proteomes" id="UP001501444"/>
    </source>
</evidence>
<dbReference type="Gene3D" id="3.30.300.30">
    <property type="match status" value="1"/>
</dbReference>
<name>A0ABN3GQ28_9ACTN</name>
<dbReference type="Gene3D" id="3.40.50.12780">
    <property type="entry name" value="N-terminal domain of ligase-like"/>
    <property type="match status" value="1"/>
</dbReference>
<dbReference type="InterPro" id="IPR020845">
    <property type="entry name" value="AMP-binding_CS"/>
</dbReference>
<dbReference type="PROSITE" id="PS00455">
    <property type="entry name" value="AMP_BINDING"/>
    <property type="match status" value="1"/>
</dbReference>
<protein>
    <submittedName>
        <fullName evidence="3">Long-chain fatty acid--CoA ligase</fullName>
    </submittedName>
</protein>
<dbReference type="GO" id="GO:0016874">
    <property type="term" value="F:ligase activity"/>
    <property type="evidence" value="ECO:0007669"/>
    <property type="project" value="UniProtKB-KW"/>
</dbReference>
<keyword evidence="4" id="KW-1185">Reference proteome</keyword>
<dbReference type="Pfam" id="PF23562">
    <property type="entry name" value="AMP-binding_C_3"/>
    <property type="match status" value="1"/>
</dbReference>
<evidence type="ECO:0000259" key="2">
    <source>
        <dbReference type="Pfam" id="PF00501"/>
    </source>
</evidence>
<sequence length="589" mass="62730">MAPVAVVGDETTLTDAVWQNATAAPDAVQFLRRVGGEWQGVTCAQFRDGVIALARGLIAAGVQAGDRIGLMSGTRYEWTLIDYAIWAAGAVTVPIYETSSPDQVAWILSDSGAVACFVETDVHRAALAKSRHPLPGGVGPWQIEGRHAVIDGLVAEGAAVAVEDVERRRHAVGADDIATIIYTSGTTGRPKGCALTHRNLSSAICNTLPGLGSLFGKDASTLLFLPLAHAFARIVQIGCVQARVRMGYSPGGANLAADLESFRPTFVLSVPRMFEKIYATAQQRANGGIFRRAEQVAVAYSRSLDRGGPGLLLRLRHALFGMLVYRKVRAALGGGCRHAICGGAPLGERLAHFYRGAGIDVREGYGLTETSSVVAFNFDDGVRIGTAGRPVPGTTVRIAGDGEILVDGPQVFARYWNNETATAQCLDQDGWFHTGDLGDLDGDGFLRITGRKKDLIVTAGGKNVVPGELEDRLRAHPLVSQCVVVGDRLPFVSALVTLDEHAFATWKAHNGKPAGATVADLRADTRLCSAVQQAVDDANQTVSKAESIRAFRILPHDFSESTGELTATQKIKRQVVTDEHAEEIAAMYG</sequence>
<dbReference type="InterPro" id="IPR042099">
    <property type="entry name" value="ANL_N_sf"/>
</dbReference>
<dbReference type="InterPro" id="IPR000873">
    <property type="entry name" value="AMP-dep_synth/lig_dom"/>
</dbReference>
<keyword evidence="3" id="KW-0436">Ligase</keyword>
<comment type="caution">
    <text evidence="3">The sequence shown here is derived from an EMBL/GenBank/DDBJ whole genome shotgun (WGS) entry which is preliminary data.</text>
</comment>
<evidence type="ECO:0000313" key="3">
    <source>
        <dbReference type="EMBL" id="GAA2358076.1"/>
    </source>
</evidence>
<comment type="catalytic activity">
    <reaction evidence="1">
        <text>a long-chain fatty acid + ATP + CoA = a long-chain fatty acyl-CoA + AMP + diphosphate</text>
        <dbReference type="Rhea" id="RHEA:15421"/>
        <dbReference type="ChEBI" id="CHEBI:30616"/>
        <dbReference type="ChEBI" id="CHEBI:33019"/>
        <dbReference type="ChEBI" id="CHEBI:57287"/>
        <dbReference type="ChEBI" id="CHEBI:57560"/>
        <dbReference type="ChEBI" id="CHEBI:83139"/>
        <dbReference type="ChEBI" id="CHEBI:456215"/>
        <dbReference type="EC" id="6.2.1.3"/>
    </reaction>
    <physiologicalReaction direction="left-to-right" evidence="1">
        <dbReference type="Rhea" id="RHEA:15422"/>
    </physiologicalReaction>
</comment>
<accession>A0ABN3GQ28</accession>
<dbReference type="PANTHER" id="PTHR43272:SF52">
    <property type="entry name" value="AMP-DEPENDENT SYNTHETASE_LIGASE DOMAIN-CONTAINING PROTEIN"/>
    <property type="match status" value="1"/>
</dbReference>
<dbReference type="EMBL" id="BAAARV010000043">
    <property type="protein sequence ID" value="GAA2358076.1"/>
    <property type="molecule type" value="Genomic_DNA"/>
</dbReference>
<dbReference type="PANTHER" id="PTHR43272">
    <property type="entry name" value="LONG-CHAIN-FATTY-ACID--COA LIGASE"/>
    <property type="match status" value="1"/>
</dbReference>
<organism evidence="3 4">
    <name type="scientific">Dactylosporangium salmoneum</name>
    <dbReference type="NCBI Taxonomy" id="53361"/>
    <lineage>
        <taxon>Bacteria</taxon>
        <taxon>Bacillati</taxon>
        <taxon>Actinomycetota</taxon>
        <taxon>Actinomycetes</taxon>
        <taxon>Micromonosporales</taxon>
        <taxon>Micromonosporaceae</taxon>
        <taxon>Dactylosporangium</taxon>
    </lineage>
</organism>
<proteinExistence type="predicted"/>
<dbReference type="Pfam" id="PF00501">
    <property type="entry name" value="AMP-binding"/>
    <property type="match status" value="1"/>
</dbReference>
<evidence type="ECO:0000256" key="1">
    <source>
        <dbReference type="ARBA" id="ARBA00024484"/>
    </source>
</evidence>
<dbReference type="Proteomes" id="UP001501444">
    <property type="component" value="Unassembled WGS sequence"/>
</dbReference>
<dbReference type="InterPro" id="IPR045851">
    <property type="entry name" value="AMP-bd_C_sf"/>
</dbReference>
<dbReference type="CDD" id="cd05907">
    <property type="entry name" value="VL_LC_FACS_like"/>
    <property type="match status" value="1"/>
</dbReference>
<reference evidence="3 4" key="1">
    <citation type="journal article" date="2019" name="Int. J. Syst. Evol. Microbiol.">
        <title>The Global Catalogue of Microorganisms (GCM) 10K type strain sequencing project: providing services to taxonomists for standard genome sequencing and annotation.</title>
        <authorList>
            <consortium name="The Broad Institute Genomics Platform"/>
            <consortium name="The Broad Institute Genome Sequencing Center for Infectious Disease"/>
            <person name="Wu L."/>
            <person name="Ma J."/>
        </authorList>
    </citation>
    <scope>NUCLEOTIDE SEQUENCE [LARGE SCALE GENOMIC DNA]</scope>
    <source>
        <strain evidence="3 4">JCM 3272</strain>
    </source>
</reference>
<dbReference type="SUPFAM" id="SSF56801">
    <property type="entry name" value="Acetyl-CoA synthetase-like"/>
    <property type="match status" value="1"/>
</dbReference>
<feature type="domain" description="AMP-dependent synthetase/ligase" evidence="2">
    <location>
        <begin position="19"/>
        <end position="416"/>
    </location>
</feature>
<gene>
    <name evidence="3" type="ORF">GCM10010170_051580</name>
</gene>